<dbReference type="GO" id="GO:0046872">
    <property type="term" value="F:metal ion binding"/>
    <property type="evidence" value="ECO:0007669"/>
    <property type="project" value="InterPro"/>
</dbReference>
<reference evidence="4" key="2">
    <citation type="journal article" date="2020" name="Microorganisms">
        <title>Osmotic Adaptation and Compatible Solute Biosynthesis of Phototrophic Bacteria as Revealed from Genome Analyses.</title>
        <authorList>
            <person name="Imhoff J.F."/>
            <person name="Rahn T."/>
            <person name="Kunzel S."/>
            <person name="Keller A."/>
            <person name="Neulinger S.C."/>
        </authorList>
    </citation>
    <scope>NUCLEOTIDE SEQUENCE</scope>
    <source>
        <strain evidence="4">LMG 28126</strain>
    </source>
</reference>
<dbReference type="InterPro" id="IPR050361">
    <property type="entry name" value="MPP/UQCRC_Complex"/>
</dbReference>
<feature type="chain" id="PRO_5037588536" evidence="1">
    <location>
        <begin position="23"/>
        <end position="437"/>
    </location>
</feature>
<dbReference type="InterPro" id="IPR011249">
    <property type="entry name" value="Metalloenz_LuxS/M16"/>
</dbReference>
<evidence type="ECO:0000313" key="4">
    <source>
        <dbReference type="EMBL" id="MBK5928196.1"/>
    </source>
</evidence>
<proteinExistence type="predicted"/>
<dbReference type="RefSeq" id="WP_201157948.1">
    <property type="nucleotide sequence ID" value="NZ_NHSD01000294.1"/>
</dbReference>
<dbReference type="Pfam" id="PF05193">
    <property type="entry name" value="Peptidase_M16_C"/>
    <property type="match status" value="1"/>
</dbReference>
<organism evidence="4 5">
    <name type="scientific">Rhodobaculum claviforme</name>
    <dbReference type="NCBI Taxonomy" id="1549854"/>
    <lineage>
        <taxon>Bacteria</taxon>
        <taxon>Pseudomonadati</taxon>
        <taxon>Pseudomonadota</taxon>
        <taxon>Alphaproteobacteria</taxon>
        <taxon>Rhodobacterales</taxon>
        <taxon>Paracoccaceae</taxon>
        <taxon>Rhodobaculum</taxon>
    </lineage>
</organism>
<dbReference type="Proteomes" id="UP000706333">
    <property type="component" value="Unassembled WGS sequence"/>
</dbReference>
<name>A0A934TMH8_9RHOB</name>
<dbReference type="InterPro" id="IPR007863">
    <property type="entry name" value="Peptidase_M16_C"/>
</dbReference>
<evidence type="ECO:0000256" key="1">
    <source>
        <dbReference type="SAM" id="SignalP"/>
    </source>
</evidence>
<dbReference type="Pfam" id="PF00675">
    <property type="entry name" value="Peptidase_M16"/>
    <property type="match status" value="1"/>
</dbReference>
<reference evidence="4" key="1">
    <citation type="submission" date="2017-05" db="EMBL/GenBank/DDBJ databases">
        <authorList>
            <person name="Imhoff J.F."/>
            <person name="Rahn T."/>
            <person name="Kuenzel S."/>
            <person name="Neulinger S.C."/>
        </authorList>
    </citation>
    <scope>NUCLEOTIDE SEQUENCE</scope>
    <source>
        <strain evidence="4">LMG 28126</strain>
    </source>
</reference>
<feature type="domain" description="Peptidase M16 C-terminal" evidence="3">
    <location>
        <begin position="190"/>
        <end position="363"/>
    </location>
</feature>
<feature type="domain" description="Peptidase M16 N-terminal" evidence="2">
    <location>
        <begin position="46"/>
        <end position="180"/>
    </location>
</feature>
<dbReference type="PANTHER" id="PTHR11851:SF224">
    <property type="entry name" value="PROCESSING PROTEASE"/>
    <property type="match status" value="1"/>
</dbReference>
<keyword evidence="5" id="KW-1185">Reference proteome</keyword>
<dbReference type="Gene3D" id="3.30.830.10">
    <property type="entry name" value="Metalloenzyme, LuxS/M16 peptidase-like"/>
    <property type="match status" value="2"/>
</dbReference>
<comment type="caution">
    <text evidence="4">The sequence shown here is derived from an EMBL/GenBank/DDBJ whole genome shotgun (WGS) entry which is preliminary data.</text>
</comment>
<keyword evidence="1" id="KW-0732">Signal</keyword>
<dbReference type="SUPFAM" id="SSF63411">
    <property type="entry name" value="LuxS/MPP-like metallohydrolase"/>
    <property type="match status" value="2"/>
</dbReference>
<dbReference type="AlphaFoldDB" id="A0A934TMH8"/>
<evidence type="ECO:0000259" key="2">
    <source>
        <dbReference type="Pfam" id="PF00675"/>
    </source>
</evidence>
<sequence length="437" mass="45726">MTRTLVAALVLALVALTGPARAQVSVTEVTSPGGITAWLAPETALPFVALEIVFPGGATLDPEGAEGATVLMSDMLAEGAGPLDAQSFAEATEAIAAQISFDAGPDAVTVSARFLTEVADDAADLLRLALAAPRFDADAFERARARAVSQARSAERSPNALASRRLAELTWGTHPYARPHDGTEDSLRALTPDDLRAAHARALARDRVHVAAVGDIDADTLGALLDHVLGTLPEATTPLPDRATVGLDGGVTHVAFDGPQAVIAFGQPGIGPDDPDFFAAFVLSEALGGGRFGTRLMRALRTERGLTYGVGAFLVNRRLGDTLQGRFATTPARADEAIEVVRAEWARMAEEGLSAEELAAIQTYLTGAYPLRFDGNARIAAILASMQLQGFAPDYIATRNDKVAAVTVEEVRAAAARLLDPEGLHFVVVGPQEDPAN</sequence>
<feature type="signal peptide" evidence="1">
    <location>
        <begin position="1"/>
        <end position="22"/>
    </location>
</feature>
<dbReference type="InterPro" id="IPR011765">
    <property type="entry name" value="Pept_M16_N"/>
</dbReference>
<evidence type="ECO:0000259" key="3">
    <source>
        <dbReference type="Pfam" id="PF05193"/>
    </source>
</evidence>
<accession>A0A934TMH8</accession>
<dbReference type="EMBL" id="NHSD01000294">
    <property type="protein sequence ID" value="MBK5928196.1"/>
    <property type="molecule type" value="Genomic_DNA"/>
</dbReference>
<gene>
    <name evidence="4" type="ORF">CCR87_12785</name>
</gene>
<protein>
    <submittedName>
        <fullName evidence="4">Peptidase M16</fullName>
    </submittedName>
</protein>
<evidence type="ECO:0000313" key="5">
    <source>
        <dbReference type="Proteomes" id="UP000706333"/>
    </source>
</evidence>
<dbReference type="PANTHER" id="PTHR11851">
    <property type="entry name" value="METALLOPROTEASE"/>
    <property type="match status" value="1"/>
</dbReference>